<dbReference type="PIRSF" id="PIRSF001589">
    <property type="entry name" value="Asn_synthetase_glu-h"/>
    <property type="match status" value="1"/>
</dbReference>
<dbReference type="EMBL" id="CP012154">
    <property type="protein sequence ID" value="AKS42744.1"/>
    <property type="molecule type" value="Genomic_DNA"/>
</dbReference>
<dbReference type="SUPFAM" id="SSF56235">
    <property type="entry name" value="N-terminal nucleophile aminohydrolases (Ntn hydrolases)"/>
    <property type="match status" value="1"/>
</dbReference>
<dbReference type="InterPro" id="IPR029055">
    <property type="entry name" value="Ntn_hydrolases_N"/>
</dbReference>
<protein>
    <recommendedName>
        <fullName evidence="3">asparagine synthase (glutamine-hydrolyzing)</fullName>
        <ecNumber evidence="3">6.3.5.4</ecNumber>
    </recommendedName>
</protein>
<dbReference type="PANTHER" id="PTHR43284:SF1">
    <property type="entry name" value="ASPARAGINE SYNTHETASE"/>
    <property type="match status" value="1"/>
</dbReference>
<dbReference type="InterPro" id="IPR017932">
    <property type="entry name" value="GATase_2_dom"/>
</dbReference>
<dbReference type="Gene3D" id="3.40.50.620">
    <property type="entry name" value="HUPs"/>
    <property type="match status" value="2"/>
</dbReference>
<gene>
    <name evidence="7" type="ORF">WM2015_2382</name>
</gene>
<dbReference type="InterPro" id="IPR006426">
    <property type="entry name" value="Asn_synth_AEB"/>
</dbReference>
<dbReference type="OrthoDB" id="9763290at2"/>
<keyword evidence="5" id="KW-0067">ATP-binding</keyword>
<evidence type="ECO:0000313" key="7">
    <source>
        <dbReference type="EMBL" id="AKS42744.1"/>
    </source>
</evidence>
<name>A0A0K0XYI1_9GAMM</name>
<evidence type="ECO:0000256" key="2">
    <source>
        <dbReference type="ARBA" id="ARBA00005752"/>
    </source>
</evidence>
<comment type="similarity">
    <text evidence="2">Belongs to the asparagine synthetase family.</text>
</comment>
<evidence type="ECO:0000313" key="8">
    <source>
        <dbReference type="Proteomes" id="UP000066624"/>
    </source>
</evidence>
<dbReference type="InterPro" id="IPR014729">
    <property type="entry name" value="Rossmann-like_a/b/a_fold"/>
</dbReference>
<evidence type="ECO:0000256" key="3">
    <source>
        <dbReference type="ARBA" id="ARBA00012737"/>
    </source>
</evidence>
<accession>A0A0K0XYI1</accession>
<dbReference type="PANTHER" id="PTHR43284">
    <property type="entry name" value="ASPARAGINE SYNTHETASE (GLUTAMINE-HYDROLYZING)"/>
    <property type="match status" value="1"/>
</dbReference>
<dbReference type="RefSeq" id="WP_049726276.1">
    <property type="nucleotide sequence ID" value="NZ_CP012154.1"/>
</dbReference>
<sequence length="612" mass="68950">MPFLLLERARFAEGPNESSWTSSLAPTRIPADRWSRVTSADWTLAVAPPARCLLWRDSIAAAPPSETRHSEPRFLIAFDGFLSNAASLRDGVAGHASGPIDELELIARLLEAGGPAALDRLDGNYALCVIDPAANTVLAQRDRLGGRALYWSQTGHRRALATNSASLATLNGRPAAENEGFAARFLAFDYQRETSESAFAGVHELLPWQRLSMTSAGAELSDRDTRLNLDLPDHSDREWIDLFLSRFRSSVEANLGGHDDVAIMLSGGLDSGPTAVLAQERLTGTGRSLRPVSWTLPSHPRANEARWIERICQHLEIPLNAFEGDALQPFDELSTAAISPDLPFYNAFRPLIQRCYELAAALDCRVILNGNAGDLIYPPRSLLLIDQWRRFGLSGVARSLKEIIQVGGLRGLLRDPAVRHPIGRRLPFRRQRNATPWLTPRANRLLEDREGLQPPGVDRHAYPDYARQLLGRRMSFGRAQENNFAHMHGIERRDPFHNQPLVELMLQMPFDLSFREGYDKWIMRQAMIGKMPEVLRKKPRTGRLNSFFETGFSNNRSRIHGFLFESNRSWQAYVEPDYIDRALSRQKASAREQMVVNQCIGYALWRDYWEKA</sequence>
<dbReference type="Pfam" id="PF13537">
    <property type="entry name" value="GATase_7"/>
    <property type="match status" value="1"/>
</dbReference>
<dbReference type="KEGG" id="wma:WM2015_2382"/>
<keyword evidence="8" id="KW-1185">Reference proteome</keyword>
<comment type="pathway">
    <text evidence="1">Amino-acid biosynthesis; L-asparagine biosynthesis; L-asparagine from L-aspartate (L-Gln route): step 1/1.</text>
</comment>
<dbReference type="GO" id="GO:0006529">
    <property type="term" value="P:asparagine biosynthetic process"/>
    <property type="evidence" value="ECO:0007669"/>
    <property type="project" value="InterPro"/>
</dbReference>
<organism evidence="7 8">
    <name type="scientific">Wenzhouxiangella marina</name>
    <dbReference type="NCBI Taxonomy" id="1579979"/>
    <lineage>
        <taxon>Bacteria</taxon>
        <taxon>Pseudomonadati</taxon>
        <taxon>Pseudomonadota</taxon>
        <taxon>Gammaproteobacteria</taxon>
        <taxon>Chromatiales</taxon>
        <taxon>Wenzhouxiangellaceae</taxon>
        <taxon>Wenzhouxiangella</taxon>
    </lineage>
</organism>
<dbReference type="GO" id="GO:0005524">
    <property type="term" value="F:ATP binding"/>
    <property type="evidence" value="ECO:0007669"/>
    <property type="project" value="UniProtKB-KW"/>
</dbReference>
<keyword evidence="4" id="KW-0547">Nucleotide-binding</keyword>
<proteinExistence type="inferred from homology"/>
<dbReference type="InterPro" id="IPR051786">
    <property type="entry name" value="ASN_synthetase/amidase"/>
</dbReference>
<comment type="catalytic activity">
    <reaction evidence="6">
        <text>L-aspartate + L-glutamine + ATP + H2O = L-asparagine + L-glutamate + AMP + diphosphate + H(+)</text>
        <dbReference type="Rhea" id="RHEA:12228"/>
        <dbReference type="ChEBI" id="CHEBI:15377"/>
        <dbReference type="ChEBI" id="CHEBI:15378"/>
        <dbReference type="ChEBI" id="CHEBI:29985"/>
        <dbReference type="ChEBI" id="CHEBI:29991"/>
        <dbReference type="ChEBI" id="CHEBI:30616"/>
        <dbReference type="ChEBI" id="CHEBI:33019"/>
        <dbReference type="ChEBI" id="CHEBI:58048"/>
        <dbReference type="ChEBI" id="CHEBI:58359"/>
        <dbReference type="ChEBI" id="CHEBI:456215"/>
        <dbReference type="EC" id="6.3.5.4"/>
    </reaction>
</comment>
<dbReference type="Proteomes" id="UP000066624">
    <property type="component" value="Chromosome"/>
</dbReference>
<dbReference type="InterPro" id="IPR001962">
    <property type="entry name" value="Asn_synthase"/>
</dbReference>
<reference evidence="7 8" key="1">
    <citation type="submission" date="2015-07" db="EMBL/GenBank/DDBJ databases">
        <authorList>
            <person name="Noorani M."/>
        </authorList>
    </citation>
    <scope>NUCLEOTIDE SEQUENCE [LARGE SCALE GENOMIC DNA]</scope>
    <source>
        <strain evidence="7 8">KCTC 42284</strain>
    </source>
</reference>
<evidence type="ECO:0000256" key="6">
    <source>
        <dbReference type="ARBA" id="ARBA00048741"/>
    </source>
</evidence>
<dbReference type="Gene3D" id="3.60.20.10">
    <property type="entry name" value="Glutamine Phosphoribosylpyrophosphate, subunit 1, domain 1"/>
    <property type="match status" value="1"/>
</dbReference>
<dbReference type="Pfam" id="PF00733">
    <property type="entry name" value="Asn_synthase"/>
    <property type="match status" value="1"/>
</dbReference>
<dbReference type="EC" id="6.3.5.4" evidence="3"/>
<dbReference type="STRING" id="1579979.WM2015_2382"/>
<dbReference type="AlphaFoldDB" id="A0A0K0XYI1"/>
<evidence type="ECO:0000256" key="1">
    <source>
        <dbReference type="ARBA" id="ARBA00005187"/>
    </source>
</evidence>
<evidence type="ECO:0000256" key="5">
    <source>
        <dbReference type="ARBA" id="ARBA00022840"/>
    </source>
</evidence>
<evidence type="ECO:0000256" key="4">
    <source>
        <dbReference type="ARBA" id="ARBA00022741"/>
    </source>
</evidence>
<dbReference type="SUPFAM" id="SSF52402">
    <property type="entry name" value="Adenine nucleotide alpha hydrolases-like"/>
    <property type="match status" value="1"/>
</dbReference>
<dbReference type="GO" id="GO:0004066">
    <property type="term" value="F:asparagine synthase (glutamine-hydrolyzing) activity"/>
    <property type="evidence" value="ECO:0007669"/>
    <property type="project" value="UniProtKB-EC"/>
</dbReference>